<dbReference type="Proteomes" id="UP000037043">
    <property type="component" value="Unassembled WGS sequence"/>
</dbReference>
<reference evidence="3" key="1">
    <citation type="submission" date="2015-08" db="EMBL/GenBank/DDBJ databases">
        <title>Genome sequence of the strict anaerobe Clostridium homopropionicum LuHBu1 (DSM 5847T).</title>
        <authorList>
            <person name="Poehlein A."/>
            <person name="Beck M."/>
            <person name="Schiel-Bengelsdorf B."/>
            <person name="Bengelsdorf F.R."/>
            <person name="Daniel R."/>
            <person name="Duerre P."/>
        </authorList>
    </citation>
    <scope>NUCLEOTIDE SEQUENCE [LARGE SCALE GENOMIC DNA]</scope>
    <source>
        <strain evidence="3">DSM 5847</strain>
    </source>
</reference>
<dbReference type="Pfam" id="PF20612">
    <property type="entry name" value="SHOCT_2"/>
    <property type="match status" value="1"/>
</dbReference>
<dbReference type="PATRIC" id="fig|1121318.3.peg.1641"/>
<dbReference type="EMBL" id="LHUR01000022">
    <property type="protein sequence ID" value="KOA19538.1"/>
    <property type="molecule type" value="Genomic_DNA"/>
</dbReference>
<organism evidence="2 3">
    <name type="scientific">Clostridium homopropionicum DSM 5847</name>
    <dbReference type="NCBI Taxonomy" id="1121318"/>
    <lineage>
        <taxon>Bacteria</taxon>
        <taxon>Bacillati</taxon>
        <taxon>Bacillota</taxon>
        <taxon>Clostridia</taxon>
        <taxon>Eubacteriales</taxon>
        <taxon>Clostridiaceae</taxon>
        <taxon>Clostridium</taxon>
    </lineage>
</organism>
<accession>A0A0L6Z9P4</accession>
<feature type="domain" description="SHOCT-like" evidence="1">
    <location>
        <begin position="28"/>
        <end position="77"/>
    </location>
</feature>
<evidence type="ECO:0000313" key="2">
    <source>
        <dbReference type="EMBL" id="KOA19538.1"/>
    </source>
</evidence>
<dbReference type="STRING" id="36844.SAMN04488501_102367"/>
<evidence type="ECO:0000313" key="3">
    <source>
        <dbReference type="Proteomes" id="UP000037043"/>
    </source>
</evidence>
<dbReference type="AlphaFoldDB" id="A0A0L6Z9P4"/>
<keyword evidence="3" id="KW-1185">Reference proteome</keyword>
<name>A0A0L6Z9P4_9CLOT</name>
<comment type="caution">
    <text evidence="2">The sequence shown here is derived from an EMBL/GenBank/DDBJ whole genome shotgun (WGS) entry which is preliminary data.</text>
</comment>
<protein>
    <recommendedName>
        <fullName evidence="1">SHOCT-like domain-containing protein</fullName>
    </recommendedName>
</protein>
<dbReference type="RefSeq" id="WP_052221189.1">
    <property type="nucleotide sequence ID" value="NZ_LHUR01000022.1"/>
</dbReference>
<evidence type="ECO:0000259" key="1">
    <source>
        <dbReference type="Pfam" id="PF20612"/>
    </source>
</evidence>
<gene>
    <name evidence="2" type="ORF">CLHOM_16270</name>
</gene>
<sequence length="78" mass="9191">MNQNEYRKVTKITEEITEKRIESKSVSLEQLQREFDYIQAEKLLNKMLEKGLISEAEFNKITALNRQTFSPLLAELMP</sequence>
<dbReference type="InterPro" id="IPR046749">
    <property type="entry name" value="SHOCT_2"/>
</dbReference>
<proteinExistence type="predicted"/>